<evidence type="ECO:0000256" key="1">
    <source>
        <dbReference type="ARBA" id="ARBA00022837"/>
    </source>
</evidence>
<evidence type="ECO:0000256" key="2">
    <source>
        <dbReference type="SAM" id="MobiDB-lite"/>
    </source>
</evidence>
<keyword evidence="4" id="KW-1185">Reference proteome</keyword>
<reference evidence="3" key="1">
    <citation type="submission" date="2021-02" db="EMBL/GenBank/DDBJ databases">
        <authorList>
            <person name="Dougan E. K."/>
            <person name="Rhodes N."/>
            <person name="Thang M."/>
            <person name="Chan C."/>
        </authorList>
    </citation>
    <scope>NUCLEOTIDE SEQUENCE</scope>
</reference>
<dbReference type="SUPFAM" id="SSF47473">
    <property type="entry name" value="EF-hand"/>
    <property type="match status" value="1"/>
</dbReference>
<proteinExistence type="predicted"/>
<feature type="compositionally biased region" description="Low complexity" evidence="2">
    <location>
        <begin position="110"/>
        <end position="128"/>
    </location>
</feature>
<dbReference type="InterPro" id="IPR018247">
    <property type="entry name" value="EF_Hand_1_Ca_BS"/>
</dbReference>
<gene>
    <name evidence="3" type="ORF">PGLA1383_LOCUS50235</name>
</gene>
<keyword evidence="1" id="KW-0106">Calcium</keyword>
<evidence type="ECO:0008006" key="5">
    <source>
        <dbReference type="Google" id="ProtNLM"/>
    </source>
</evidence>
<dbReference type="PROSITE" id="PS00018">
    <property type="entry name" value="EF_HAND_1"/>
    <property type="match status" value="1"/>
</dbReference>
<feature type="region of interest" description="Disordered" evidence="2">
    <location>
        <begin position="105"/>
        <end position="135"/>
    </location>
</feature>
<accession>A0A813HA98</accession>
<sequence>MADNGDHHNIGWAKNMIKNDKARREFCDREFATCDDDGNGTLEVPEVVTLVFKICESMSIKLPQKEKVAQLVALCSKSKPGHLQPGEFRSALKAVLKSCLHEAEIMDGTPQASPESSPQPDPQQQVEQPPEESRLGACDVAKCVLQ</sequence>
<dbReference type="AlphaFoldDB" id="A0A813HA98"/>
<dbReference type="Gene3D" id="1.10.238.10">
    <property type="entry name" value="EF-hand"/>
    <property type="match status" value="1"/>
</dbReference>
<evidence type="ECO:0000313" key="4">
    <source>
        <dbReference type="Proteomes" id="UP000654075"/>
    </source>
</evidence>
<protein>
    <recommendedName>
        <fullName evidence="5">Calmodulin</fullName>
    </recommendedName>
</protein>
<dbReference type="EMBL" id="CAJNNV010031073">
    <property type="protein sequence ID" value="CAE8634587.1"/>
    <property type="molecule type" value="Genomic_DNA"/>
</dbReference>
<name>A0A813HA98_POLGL</name>
<organism evidence="3 4">
    <name type="scientific">Polarella glacialis</name>
    <name type="common">Dinoflagellate</name>
    <dbReference type="NCBI Taxonomy" id="89957"/>
    <lineage>
        <taxon>Eukaryota</taxon>
        <taxon>Sar</taxon>
        <taxon>Alveolata</taxon>
        <taxon>Dinophyceae</taxon>
        <taxon>Suessiales</taxon>
        <taxon>Suessiaceae</taxon>
        <taxon>Polarella</taxon>
    </lineage>
</organism>
<evidence type="ECO:0000313" key="3">
    <source>
        <dbReference type="EMBL" id="CAE8634587.1"/>
    </source>
</evidence>
<comment type="caution">
    <text evidence="3">The sequence shown here is derived from an EMBL/GenBank/DDBJ whole genome shotgun (WGS) entry which is preliminary data.</text>
</comment>
<dbReference type="Proteomes" id="UP000654075">
    <property type="component" value="Unassembled WGS sequence"/>
</dbReference>
<dbReference type="InterPro" id="IPR011992">
    <property type="entry name" value="EF-hand-dom_pair"/>
</dbReference>